<dbReference type="InterPro" id="IPR038731">
    <property type="entry name" value="RgtA/B/C-like"/>
</dbReference>
<dbReference type="GO" id="GO:0005886">
    <property type="term" value="C:plasma membrane"/>
    <property type="evidence" value="ECO:0007669"/>
    <property type="project" value="UniProtKB-SubCell"/>
</dbReference>
<keyword evidence="3" id="KW-0328">Glycosyltransferase</keyword>
<dbReference type="Pfam" id="PF13231">
    <property type="entry name" value="PMT_2"/>
    <property type="match status" value="1"/>
</dbReference>
<dbReference type="AlphaFoldDB" id="A0A7Y7WGG4"/>
<feature type="transmembrane region" description="Helical" evidence="8">
    <location>
        <begin position="345"/>
        <end position="362"/>
    </location>
</feature>
<evidence type="ECO:0000256" key="5">
    <source>
        <dbReference type="ARBA" id="ARBA00022692"/>
    </source>
</evidence>
<accession>A0A7Y7WGG4</accession>
<dbReference type="GO" id="GO:0010041">
    <property type="term" value="P:response to iron(III) ion"/>
    <property type="evidence" value="ECO:0007669"/>
    <property type="project" value="TreeGrafter"/>
</dbReference>
<comment type="subcellular location">
    <subcellularLocation>
        <location evidence="1">Cell membrane</location>
        <topology evidence="1">Multi-pass membrane protein</topology>
    </subcellularLocation>
</comment>
<dbReference type="PANTHER" id="PTHR33908:SF3">
    <property type="entry name" value="UNDECAPRENYL PHOSPHATE-ALPHA-4-AMINO-4-DEOXY-L-ARABINOSE ARABINOSYL TRANSFERASE"/>
    <property type="match status" value="1"/>
</dbReference>
<gene>
    <name evidence="10" type="ORF">HX829_21225</name>
</gene>
<dbReference type="EMBL" id="JACAPU010000024">
    <property type="protein sequence ID" value="NWB49010.1"/>
    <property type="molecule type" value="Genomic_DNA"/>
</dbReference>
<evidence type="ECO:0000256" key="3">
    <source>
        <dbReference type="ARBA" id="ARBA00022676"/>
    </source>
</evidence>
<evidence type="ECO:0000256" key="4">
    <source>
        <dbReference type="ARBA" id="ARBA00022679"/>
    </source>
</evidence>
<dbReference type="RefSeq" id="WP_100942673.1">
    <property type="nucleotide sequence ID" value="NZ_JACAPU010000024.1"/>
</dbReference>
<evidence type="ECO:0000313" key="10">
    <source>
        <dbReference type="EMBL" id="NWB49010.1"/>
    </source>
</evidence>
<dbReference type="GO" id="GO:0016763">
    <property type="term" value="F:pentosyltransferase activity"/>
    <property type="evidence" value="ECO:0007669"/>
    <property type="project" value="TreeGrafter"/>
</dbReference>
<keyword evidence="2" id="KW-1003">Cell membrane</keyword>
<dbReference type="InterPro" id="IPR050297">
    <property type="entry name" value="LipidA_mod_glycosyltrf_83"/>
</dbReference>
<reference evidence="10 11" key="1">
    <citation type="submission" date="2020-04" db="EMBL/GenBank/DDBJ databases">
        <title>Molecular characterization of pseudomonads from Agaricus bisporus reveal novel blotch 2 pathogens in Western Europe.</title>
        <authorList>
            <person name="Taparia T."/>
            <person name="Krijger M."/>
            <person name="Haynes E."/>
            <person name="Elpinstone J.G."/>
            <person name="Noble R."/>
            <person name="Van Der Wolf J."/>
        </authorList>
    </citation>
    <scope>NUCLEOTIDE SEQUENCE [LARGE SCALE GENOMIC DNA]</scope>
    <source>
        <strain evidence="10 11">F1001</strain>
    </source>
</reference>
<feature type="domain" description="Glycosyltransferase RgtA/B/C/D-like" evidence="9">
    <location>
        <begin position="80"/>
        <end position="242"/>
    </location>
</feature>
<feature type="transmembrane region" description="Helical" evidence="8">
    <location>
        <begin position="321"/>
        <end position="339"/>
    </location>
</feature>
<evidence type="ECO:0000256" key="7">
    <source>
        <dbReference type="ARBA" id="ARBA00023136"/>
    </source>
</evidence>
<feature type="transmembrane region" description="Helical" evidence="8">
    <location>
        <begin position="153"/>
        <end position="171"/>
    </location>
</feature>
<dbReference type="Proteomes" id="UP000582981">
    <property type="component" value="Unassembled WGS sequence"/>
</dbReference>
<dbReference type="GO" id="GO:0009103">
    <property type="term" value="P:lipopolysaccharide biosynthetic process"/>
    <property type="evidence" value="ECO:0007669"/>
    <property type="project" value="TreeGrafter"/>
</dbReference>
<evidence type="ECO:0000256" key="2">
    <source>
        <dbReference type="ARBA" id="ARBA00022475"/>
    </source>
</evidence>
<keyword evidence="6 8" id="KW-1133">Transmembrane helix</keyword>
<feature type="transmembrane region" description="Helical" evidence="8">
    <location>
        <begin position="290"/>
        <end position="309"/>
    </location>
</feature>
<evidence type="ECO:0000259" key="9">
    <source>
        <dbReference type="Pfam" id="PF13231"/>
    </source>
</evidence>
<evidence type="ECO:0000256" key="1">
    <source>
        <dbReference type="ARBA" id="ARBA00004651"/>
    </source>
</evidence>
<feature type="transmembrane region" description="Helical" evidence="8">
    <location>
        <begin position="228"/>
        <end position="246"/>
    </location>
</feature>
<protein>
    <submittedName>
        <fullName evidence="10">Glycosyltransferase family 39 protein</fullName>
    </submittedName>
</protein>
<feature type="transmembrane region" description="Helical" evidence="8">
    <location>
        <begin position="369"/>
        <end position="388"/>
    </location>
</feature>
<keyword evidence="5 8" id="KW-0812">Transmembrane</keyword>
<feature type="transmembrane region" description="Helical" evidence="8">
    <location>
        <begin position="32"/>
        <end position="54"/>
    </location>
</feature>
<feature type="transmembrane region" description="Helical" evidence="8">
    <location>
        <begin position="183"/>
        <end position="207"/>
    </location>
</feature>
<feature type="transmembrane region" description="Helical" evidence="8">
    <location>
        <begin position="107"/>
        <end position="123"/>
    </location>
</feature>
<keyword evidence="7 8" id="KW-0472">Membrane</keyword>
<sequence>MGVPSNDEVAKRLSGQPVTHPQSLVQLLRQPWLIALLLLAVALRLYELTASAIWGDEGSSVLLAQFPLAGIWSHASHDVHPPLYFMLLHAWIGLFGDSILSIRMMSAVPGVVTVLLGTWLANLAANRRVTILTCLLLTLLPTAVRYSQEVRMYSLMGVWLLGATIALVYWVREPARQRYLVIYALLMAAAFYTHYFSALCVLSHWLYLLVIRPEPGSAHRYIARREWWLANVAIVLLFLPWLPGLIDLVRHMEDLKVGGDVGWEPPVTLRSLPSMLWQLMAQDDGEGMPLWLFVTLPGVMAAVMTFLVWTDRSRYRFDTLLVVYSALPLLLVFAISFVSPVFIERYLTVPALGLPIILALAIDRLARRFKVLAVLLLMAILAVEGVGLKNNYTVDAGDQFNNMVEYMNQHTVAGDQVVLGDMFWLLTWGYYDKSATAPRLYTPPTAKGVSTRPNSYGFGTLIDENAGVYLDRLDDLPQGNGRVWLVMSRVAPDEFPSIPDNWRKIDQHAGGDTQAVLYEVCHPSCSDDSP</sequence>
<evidence type="ECO:0000256" key="6">
    <source>
        <dbReference type="ARBA" id="ARBA00022989"/>
    </source>
</evidence>
<evidence type="ECO:0000256" key="8">
    <source>
        <dbReference type="SAM" id="Phobius"/>
    </source>
</evidence>
<proteinExistence type="predicted"/>
<organism evidence="10 11">
    <name type="scientific">Pseudomonas gingeri</name>
    <dbReference type="NCBI Taxonomy" id="117681"/>
    <lineage>
        <taxon>Bacteria</taxon>
        <taxon>Pseudomonadati</taxon>
        <taxon>Pseudomonadota</taxon>
        <taxon>Gammaproteobacteria</taxon>
        <taxon>Pseudomonadales</taxon>
        <taxon>Pseudomonadaceae</taxon>
        <taxon>Pseudomonas</taxon>
    </lineage>
</organism>
<evidence type="ECO:0000313" key="11">
    <source>
        <dbReference type="Proteomes" id="UP000582981"/>
    </source>
</evidence>
<comment type="caution">
    <text evidence="10">The sequence shown here is derived from an EMBL/GenBank/DDBJ whole genome shotgun (WGS) entry which is preliminary data.</text>
</comment>
<keyword evidence="4 10" id="KW-0808">Transferase</keyword>
<name>A0A7Y7WGG4_9PSED</name>
<dbReference type="PANTHER" id="PTHR33908">
    <property type="entry name" value="MANNOSYLTRANSFERASE YKCB-RELATED"/>
    <property type="match status" value="1"/>
</dbReference>